<name>A0A0V0GRC5_SOLCH</name>
<protein>
    <submittedName>
        <fullName evidence="1">Putative ovule protein</fullName>
    </submittedName>
</protein>
<evidence type="ECO:0000313" key="1">
    <source>
        <dbReference type="EMBL" id="JAP10590.1"/>
    </source>
</evidence>
<sequence length="76" mass="8903">MLEEFSSLQARLDSQTRISEDLQSQLRMSNQALAHQESRKKILEIEVSEFRSQFHDISLECQEANSKLRKLDHQEG</sequence>
<reference evidence="1" key="1">
    <citation type="submission" date="2015-12" db="EMBL/GenBank/DDBJ databases">
        <title>Gene expression during late stages of embryo sac development: a critical building block for successful pollen-pistil interactions.</title>
        <authorList>
            <person name="Liu Y."/>
            <person name="Joly V."/>
            <person name="Sabar M."/>
            <person name="Matton D.P."/>
        </authorList>
    </citation>
    <scope>NUCLEOTIDE SEQUENCE</scope>
</reference>
<dbReference type="PANTHER" id="PTHR45287">
    <property type="entry name" value="OS03G0691500 PROTEIN"/>
    <property type="match status" value="1"/>
</dbReference>
<dbReference type="EMBL" id="GEDG01032853">
    <property type="protein sequence ID" value="JAP10590.1"/>
    <property type="molecule type" value="Transcribed_RNA"/>
</dbReference>
<proteinExistence type="predicted"/>
<accession>A0A0V0GRC5</accession>
<organism evidence="1">
    <name type="scientific">Solanum chacoense</name>
    <name type="common">Chaco potato</name>
    <dbReference type="NCBI Taxonomy" id="4108"/>
    <lineage>
        <taxon>Eukaryota</taxon>
        <taxon>Viridiplantae</taxon>
        <taxon>Streptophyta</taxon>
        <taxon>Embryophyta</taxon>
        <taxon>Tracheophyta</taxon>
        <taxon>Spermatophyta</taxon>
        <taxon>Magnoliopsida</taxon>
        <taxon>eudicotyledons</taxon>
        <taxon>Gunneridae</taxon>
        <taxon>Pentapetalae</taxon>
        <taxon>asterids</taxon>
        <taxon>lamiids</taxon>
        <taxon>Solanales</taxon>
        <taxon>Solanaceae</taxon>
        <taxon>Solanoideae</taxon>
        <taxon>Solaneae</taxon>
        <taxon>Solanum</taxon>
    </lineage>
</organism>
<dbReference type="AlphaFoldDB" id="A0A0V0GRC5"/>
<dbReference type="PANTHER" id="PTHR45287:SF3">
    <property type="entry name" value="PROTEIN, PUTATIVE-RELATED"/>
    <property type="match status" value="1"/>
</dbReference>
<dbReference type="InterPro" id="IPR040262">
    <property type="entry name" value="At4g38062-like"/>
</dbReference>